<dbReference type="GeneID" id="5035817"/>
<name>A0DHX5_PARTE</name>
<sequence length="49" mass="5976">MFNEFEFTLINLLNVKEFLEFLQESGLDIKIHKNRMENLKMWNVSQQSK</sequence>
<dbReference type="Proteomes" id="UP000000600">
    <property type="component" value="Unassembled WGS sequence"/>
</dbReference>
<protein>
    <submittedName>
        <fullName evidence="1">Uncharacterized protein</fullName>
    </submittedName>
</protein>
<dbReference type="InParanoid" id="A0DHX5"/>
<reference evidence="1 2" key="1">
    <citation type="journal article" date="2006" name="Nature">
        <title>Global trends of whole-genome duplications revealed by the ciliate Paramecium tetraurelia.</title>
        <authorList>
            <consortium name="Genoscope"/>
            <person name="Aury J.-M."/>
            <person name="Jaillon O."/>
            <person name="Duret L."/>
            <person name="Noel B."/>
            <person name="Jubin C."/>
            <person name="Porcel B.M."/>
            <person name="Segurens B."/>
            <person name="Daubin V."/>
            <person name="Anthouard V."/>
            <person name="Aiach N."/>
            <person name="Arnaiz O."/>
            <person name="Billaut A."/>
            <person name="Beisson J."/>
            <person name="Blanc I."/>
            <person name="Bouhouche K."/>
            <person name="Camara F."/>
            <person name="Duharcourt S."/>
            <person name="Guigo R."/>
            <person name="Gogendeau D."/>
            <person name="Katinka M."/>
            <person name="Keller A.-M."/>
            <person name="Kissmehl R."/>
            <person name="Klotz C."/>
            <person name="Koll F."/>
            <person name="Le Moue A."/>
            <person name="Lepere C."/>
            <person name="Malinsky S."/>
            <person name="Nowacki M."/>
            <person name="Nowak J.K."/>
            <person name="Plattner H."/>
            <person name="Poulain J."/>
            <person name="Ruiz F."/>
            <person name="Serrano V."/>
            <person name="Zagulski M."/>
            <person name="Dessen P."/>
            <person name="Betermier M."/>
            <person name="Weissenbach J."/>
            <person name="Scarpelli C."/>
            <person name="Schachter V."/>
            <person name="Sperling L."/>
            <person name="Meyer E."/>
            <person name="Cohen J."/>
            <person name="Wincker P."/>
        </authorList>
    </citation>
    <scope>NUCLEOTIDE SEQUENCE [LARGE SCALE GENOMIC DNA]</scope>
    <source>
        <strain evidence="1 2">Stock d4-2</strain>
    </source>
</reference>
<gene>
    <name evidence="1" type="ORF">GSPATT00017013001</name>
</gene>
<dbReference type="EMBL" id="CT868441">
    <property type="protein sequence ID" value="CAK82642.1"/>
    <property type="molecule type" value="Genomic_DNA"/>
</dbReference>
<proteinExistence type="predicted"/>
<accession>A0DHX5</accession>
<dbReference type="AlphaFoldDB" id="A0DHX5"/>
<dbReference type="KEGG" id="ptm:GSPATT00017013001"/>
<evidence type="ECO:0000313" key="1">
    <source>
        <dbReference type="EMBL" id="CAK82642.1"/>
    </source>
</evidence>
<evidence type="ECO:0000313" key="2">
    <source>
        <dbReference type="Proteomes" id="UP000000600"/>
    </source>
</evidence>
<organism evidence="1 2">
    <name type="scientific">Paramecium tetraurelia</name>
    <dbReference type="NCBI Taxonomy" id="5888"/>
    <lineage>
        <taxon>Eukaryota</taxon>
        <taxon>Sar</taxon>
        <taxon>Alveolata</taxon>
        <taxon>Ciliophora</taxon>
        <taxon>Intramacronucleata</taxon>
        <taxon>Oligohymenophorea</taxon>
        <taxon>Peniculida</taxon>
        <taxon>Parameciidae</taxon>
        <taxon>Paramecium</taxon>
    </lineage>
</organism>
<dbReference type="RefSeq" id="XP_001450039.1">
    <property type="nucleotide sequence ID" value="XM_001450002.1"/>
</dbReference>
<keyword evidence="2" id="KW-1185">Reference proteome</keyword>
<dbReference type="HOGENOM" id="CLU_3145724_0_0_1"/>